<accession>A0A1I7I3D6</accession>
<evidence type="ECO:0000313" key="3">
    <source>
        <dbReference type="Proteomes" id="UP000182649"/>
    </source>
</evidence>
<proteinExistence type="predicted"/>
<feature type="region of interest" description="Disordered" evidence="1">
    <location>
        <begin position="70"/>
        <end position="100"/>
    </location>
</feature>
<name>A0A1I7I3D6_9PROT</name>
<dbReference type="Proteomes" id="UP000182649">
    <property type="component" value="Unassembled WGS sequence"/>
</dbReference>
<gene>
    <name evidence="2" type="ORF">SAMN05216417_1148</name>
</gene>
<protein>
    <submittedName>
        <fullName evidence="2">Uncharacterized protein</fullName>
    </submittedName>
</protein>
<evidence type="ECO:0000313" key="2">
    <source>
        <dbReference type="EMBL" id="SFU67424.1"/>
    </source>
</evidence>
<reference evidence="2 3" key="1">
    <citation type="submission" date="2016-10" db="EMBL/GenBank/DDBJ databases">
        <authorList>
            <person name="de Groot N.N."/>
        </authorList>
    </citation>
    <scope>NUCLEOTIDE SEQUENCE [LARGE SCALE GENOMIC DNA]</scope>
    <source>
        <strain evidence="2 3">Nl14</strain>
    </source>
</reference>
<feature type="compositionally biased region" description="Basic and acidic residues" evidence="1">
    <location>
        <begin position="83"/>
        <end position="96"/>
    </location>
</feature>
<evidence type="ECO:0000256" key="1">
    <source>
        <dbReference type="SAM" id="MobiDB-lite"/>
    </source>
</evidence>
<dbReference type="EMBL" id="FPBZ01000014">
    <property type="protein sequence ID" value="SFU67424.1"/>
    <property type="molecule type" value="Genomic_DNA"/>
</dbReference>
<dbReference type="AlphaFoldDB" id="A0A1I7I3D6"/>
<dbReference type="RefSeq" id="WP_074975373.1">
    <property type="nucleotide sequence ID" value="NZ_FPBZ01000014.1"/>
</dbReference>
<sequence length="178" mass="20178">MVNDTSLDSEEQELRKKKLEVEIKLRLEEIRLTEVKTEEQKLKVLGKYIATLLASIAFLGGVPPRGPLPISPIREAPIPPREPLARDQRDKTDGKADPNIPPICTDPLLCRIDEILKEGMRTTITLSNDGKSIKHIQDALTSYKKMIHDLKELQKIQQSEAGRDAIEFYIKSLDRISK</sequence>
<organism evidence="2 3">
    <name type="scientific">Nitrosospira multiformis</name>
    <dbReference type="NCBI Taxonomy" id="1231"/>
    <lineage>
        <taxon>Bacteria</taxon>
        <taxon>Pseudomonadati</taxon>
        <taxon>Pseudomonadota</taxon>
        <taxon>Betaproteobacteria</taxon>
        <taxon>Nitrosomonadales</taxon>
        <taxon>Nitrosomonadaceae</taxon>
        <taxon>Nitrosospira</taxon>
    </lineage>
</organism>